<gene>
    <name evidence="1" type="ORF">CYMTET_27121</name>
</gene>
<dbReference type="EMBL" id="LGRX02014785">
    <property type="protein sequence ID" value="KAK3264113.1"/>
    <property type="molecule type" value="Genomic_DNA"/>
</dbReference>
<evidence type="ECO:0000313" key="1">
    <source>
        <dbReference type="EMBL" id="KAK3264113.1"/>
    </source>
</evidence>
<dbReference type="Proteomes" id="UP001190700">
    <property type="component" value="Unassembled WGS sequence"/>
</dbReference>
<feature type="non-terminal residue" evidence="1">
    <location>
        <position position="1"/>
    </location>
</feature>
<comment type="caution">
    <text evidence="1">The sequence shown here is derived from an EMBL/GenBank/DDBJ whole genome shotgun (WGS) entry which is preliminary data.</text>
</comment>
<organism evidence="1 2">
    <name type="scientific">Cymbomonas tetramitiformis</name>
    <dbReference type="NCBI Taxonomy" id="36881"/>
    <lineage>
        <taxon>Eukaryota</taxon>
        <taxon>Viridiplantae</taxon>
        <taxon>Chlorophyta</taxon>
        <taxon>Pyramimonadophyceae</taxon>
        <taxon>Pyramimonadales</taxon>
        <taxon>Pyramimonadaceae</taxon>
        <taxon>Cymbomonas</taxon>
    </lineage>
</organism>
<proteinExistence type="predicted"/>
<sequence length="255" mass="27556">LHLPAEMGGGFTCRQRWVEASPAGRDGWRLHLPAEMGGGFTGALLGPELCCRDAEAFADASGVSSRRRYLFYHSGQEAWLVGKPAPSCDALNGRSQPSPKANQAWADEFAGWHVVSTRTNCRSSTVPKDLGDHLTNSITLTALPPGTFKESAPFVTFVIASKGRDTLQRTLRSLLHQADPSWRAIVCFDDVSAAKQQKLNLPQDSRITIMHTGKKLGTNGNHAAAVRNLAASNNLSRSSNFMVDATETGMQYSDG</sequence>
<dbReference type="CDD" id="cd00761">
    <property type="entry name" value="Glyco_tranf_GTA_type"/>
    <property type="match status" value="1"/>
</dbReference>
<name>A0AAE0FR11_9CHLO</name>
<dbReference type="AlphaFoldDB" id="A0AAE0FR11"/>
<keyword evidence="2" id="KW-1185">Reference proteome</keyword>
<protein>
    <submittedName>
        <fullName evidence="1">Uncharacterized protein</fullName>
    </submittedName>
</protein>
<evidence type="ECO:0000313" key="2">
    <source>
        <dbReference type="Proteomes" id="UP001190700"/>
    </source>
</evidence>
<accession>A0AAE0FR11</accession>
<reference evidence="1 2" key="1">
    <citation type="journal article" date="2015" name="Genome Biol. Evol.">
        <title>Comparative Genomics of a Bacterivorous Green Alga Reveals Evolutionary Causalities and Consequences of Phago-Mixotrophic Mode of Nutrition.</title>
        <authorList>
            <person name="Burns J.A."/>
            <person name="Paasch A."/>
            <person name="Narechania A."/>
            <person name="Kim E."/>
        </authorList>
    </citation>
    <scope>NUCLEOTIDE SEQUENCE [LARGE SCALE GENOMIC DNA]</scope>
    <source>
        <strain evidence="1 2">PLY_AMNH</strain>
    </source>
</reference>